<dbReference type="AlphaFoldDB" id="A0A3Q9IR37"/>
<dbReference type="KEGG" id="buy:D8S85_20775"/>
<dbReference type="PROSITE" id="PS52016">
    <property type="entry name" value="TONB_DEPENDENT_REC_3"/>
    <property type="match status" value="1"/>
</dbReference>
<keyword evidence="3 7" id="KW-1134">Transmembrane beta strand</keyword>
<dbReference type="Gene3D" id="2.60.40.1120">
    <property type="entry name" value="Carboxypeptidase-like, regulatory domain"/>
    <property type="match status" value="1"/>
</dbReference>
<dbReference type="InterPro" id="IPR012910">
    <property type="entry name" value="Plug_dom"/>
</dbReference>
<evidence type="ECO:0000259" key="9">
    <source>
        <dbReference type="SMART" id="SM00965"/>
    </source>
</evidence>
<dbReference type="InterPro" id="IPR023996">
    <property type="entry name" value="TonB-dep_OMP_SusC/RagA"/>
</dbReference>
<evidence type="ECO:0000256" key="8">
    <source>
        <dbReference type="SAM" id="SignalP"/>
    </source>
</evidence>
<dbReference type="Gene3D" id="2.170.130.10">
    <property type="entry name" value="TonB-dependent receptor, plug domain"/>
    <property type="match status" value="1"/>
</dbReference>
<evidence type="ECO:0000256" key="7">
    <source>
        <dbReference type="PROSITE-ProRule" id="PRU01360"/>
    </source>
</evidence>
<keyword evidence="6 7" id="KW-0998">Cell outer membrane</keyword>
<evidence type="ECO:0000313" key="11">
    <source>
        <dbReference type="Proteomes" id="UP000270673"/>
    </source>
</evidence>
<proteinExistence type="inferred from homology"/>
<evidence type="ECO:0000256" key="2">
    <source>
        <dbReference type="ARBA" id="ARBA00022448"/>
    </source>
</evidence>
<dbReference type="EMBL" id="CP032819">
    <property type="protein sequence ID" value="AZS31740.1"/>
    <property type="molecule type" value="Genomic_DNA"/>
</dbReference>
<evidence type="ECO:0000256" key="3">
    <source>
        <dbReference type="ARBA" id="ARBA00022452"/>
    </source>
</evidence>
<evidence type="ECO:0000313" key="10">
    <source>
        <dbReference type="EMBL" id="AZS31740.1"/>
    </source>
</evidence>
<dbReference type="InterPro" id="IPR008969">
    <property type="entry name" value="CarboxyPept-like_regulatory"/>
</dbReference>
<dbReference type="Pfam" id="PF13715">
    <property type="entry name" value="CarbopepD_reg_2"/>
    <property type="match status" value="1"/>
</dbReference>
<dbReference type="NCBIfam" id="TIGR04057">
    <property type="entry name" value="SusC_RagA_signa"/>
    <property type="match status" value="1"/>
</dbReference>
<dbReference type="SUPFAM" id="SSF56935">
    <property type="entry name" value="Porins"/>
    <property type="match status" value="1"/>
</dbReference>
<reference evidence="10 11" key="1">
    <citation type="submission" date="2018-10" db="EMBL/GenBank/DDBJ databases">
        <title>Butyricimonas faecalis sp. nov., isolated from human faeces and emended description of the genus Butyricimonas.</title>
        <authorList>
            <person name="Le Roy T."/>
            <person name="Van der Smissen P."/>
            <person name="Paquot A."/>
            <person name="Delzenne N."/>
            <person name="Muccioli G."/>
            <person name="Collet J.-F."/>
            <person name="Cani P.D."/>
        </authorList>
    </citation>
    <scope>NUCLEOTIDE SEQUENCE [LARGE SCALE GENOMIC DNA]</scope>
    <source>
        <strain evidence="10 11">H184</strain>
    </source>
</reference>
<dbReference type="OrthoDB" id="9768177at2"/>
<dbReference type="RefSeq" id="WP_106624162.1">
    <property type="nucleotide sequence ID" value="NZ_CP032819.1"/>
</dbReference>
<comment type="subcellular location">
    <subcellularLocation>
        <location evidence="1 7">Cell outer membrane</location>
        <topology evidence="1 7">Multi-pass membrane protein</topology>
    </subcellularLocation>
</comment>
<evidence type="ECO:0000256" key="6">
    <source>
        <dbReference type="ARBA" id="ARBA00023237"/>
    </source>
</evidence>
<dbReference type="Pfam" id="PF07660">
    <property type="entry name" value="STN"/>
    <property type="match status" value="1"/>
</dbReference>
<name>A0A3Q9IR37_9BACT</name>
<dbReference type="GO" id="GO:0009279">
    <property type="term" value="C:cell outer membrane"/>
    <property type="evidence" value="ECO:0007669"/>
    <property type="project" value="UniProtKB-SubCell"/>
</dbReference>
<gene>
    <name evidence="10" type="ORF">D8S85_20775</name>
</gene>
<dbReference type="Pfam" id="PF07715">
    <property type="entry name" value="Plug"/>
    <property type="match status" value="1"/>
</dbReference>
<dbReference type="InterPro" id="IPR039426">
    <property type="entry name" value="TonB-dep_rcpt-like"/>
</dbReference>
<keyword evidence="2 7" id="KW-0813">Transport</keyword>
<dbReference type="NCBIfam" id="TIGR04056">
    <property type="entry name" value="OMP_RagA_SusC"/>
    <property type="match status" value="1"/>
</dbReference>
<keyword evidence="11" id="KW-1185">Reference proteome</keyword>
<dbReference type="SUPFAM" id="SSF49464">
    <property type="entry name" value="Carboxypeptidase regulatory domain-like"/>
    <property type="match status" value="1"/>
</dbReference>
<dbReference type="SMART" id="SM00965">
    <property type="entry name" value="STN"/>
    <property type="match status" value="1"/>
</dbReference>
<dbReference type="Proteomes" id="UP000270673">
    <property type="component" value="Chromosome"/>
</dbReference>
<dbReference type="Gene3D" id="2.40.170.20">
    <property type="entry name" value="TonB-dependent receptor, beta-barrel domain"/>
    <property type="match status" value="1"/>
</dbReference>
<keyword evidence="8" id="KW-0732">Signal</keyword>
<evidence type="ECO:0000256" key="5">
    <source>
        <dbReference type="ARBA" id="ARBA00023136"/>
    </source>
</evidence>
<sequence>MKKNRDVIFFRDFLFLKEKWKCVVRCCVLLFCLLPSTVVVAQHQKVTIDVKDVGVQEVFRSINEQTGLDFVYGALQLRELGTVTLHLKDVTVEKVLSELFTGTPFEYKFEMKSIVIKKREEKQVVKNVVLSGVVTDERGNPLPGVTVSVKKLSFGTATDKDGKYKLSVPKVDDKLVIVFSFIGMETVEVKYTGKDVINVEMKENVAELEEVLVQTGYQTIDPRKNTSAVTTIKAEDIITPGLQTIDQMLEGYVPGMVFMQNTGQIGAAPRLRVRGTSTVLGSQEPLWVIDGIVQENPVNVDPSQINDLDFVNLLGNAISGLNPEDIEQIDVLKDASATAIYGARAGNGVIVITTKKGKAGPPTLSYSVSGTYTRRPYYTDRAVNVMNSMERIDFSRELIAKQTVYPTIQTWVGYEGAIRKYYAGEISFDEFQKEVGYYERVNTDWFDLLMQNSFSHKHTLSLSGGTDKTKYYASVGYSDMKGAMRREKNKLYSVSLKVDVTHKRFDMHFDLKGNVGEKRYTPSDVGVTEYAYNTTRALPAYTESGDYWYYARIGGEVTSYYQLFNILNEVENSTQDIDSHGMTFTGTLGYRIFEPLKFAMTLSYSLDDTQQDIWHGEDSYYCRKLKSTQPDGKENLSYNKLPVGGELQEKHTRRNAYTLRGQLNFNKYLDADQDHLIVAALGGEMSSNKYKGLEQTYRGFLKDRGLQMAEIDLKTYIGYASWLQTAEAKGIRSDQLTNMISGYFTVSYSYKDYGTLNFNTRVDASNKFGSRANDKFLPIWSVSGRLNLKESFLAGVRGVNTLALRASFGYQGNMLDSETVETIIKRGTHNQYFNEYASSIYKFPNPLLKWEKISSVNTTLDFAFFKNKIRGSVSYYYKKTRDAFLNKRISEINGITAYVVNKGTLTNRGLELALNFTPINTFGGGSKDGFRWNFDPQFGQVINKLINKAINSGKNQSLRDEDNITYSDYLNGKVEVVGRPLNSFFSYRFAGLDSKDGRPMFSGTEVNYTVNGEEVLDEAGKVIKNKDRYANMTKEQVFLEVMDYSGCRVPKLQGGVRNTFSYRGFTLAVNLSYSIGSKIRLLKMYPNVAAENGTLAPQPMENVRREFLKRWKNPGDELYTNVPGIISDAEFVKSLTSGWWRKETYSFGTNIWQMYDYSDVRVVSGNYLKIQSLSLRYNIPSKWCNRFFLKSAYMSFSGTNLYTLSAKALKGQDPSTQTGSSTKIAQSVRPTYSFSLNVTF</sequence>
<keyword evidence="5 7" id="KW-0472">Membrane</keyword>
<comment type="similarity">
    <text evidence="7">Belongs to the TonB-dependent receptor family.</text>
</comment>
<dbReference type="InterPro" id="IPR037066">
    <property type="entry name" value="Plug_dom_sf"/>
</dbReference>
<dbReference type="InterPro" id="IPR036942">
    <property type="entry name" value="Beta-barrel_TonB_sf"/>
</dbReference>
<feature type="chain" id="PRO_5018601337" evidence="8">
    <location>
        <begin position="42"/>
        <end position="1240"/>
    </location>
</feature>
<evidence type="ECO:0000256" key="4">
    <source>
        <dbReference type="ARBA" id="ARBA00022692"/>
    </source>
</evidence>
<organism evidence="10 11">
    <name type="scientific">Butyricimonas faecalis</name>
    <dbReference type="NCBI Taxonomy" id="2093856"/>
    <lineage>
        <taxon>Bacteria</taxon>
        <taxon>Pseudomonadati</taxon>
        <taxon>Bacteroidota</taxon>
        <taxon>Bacteroidia</taxon>
        <taxon>Bacteroidales</taxon>
        <taxon>Odoribacteraceae</taxon>
        <taxon>Butyricimonas</taxon>
    </lineage>
</organism>
<protein>
    <submittedName>
        <fullName evidence="10">SusC/RagA family TonB-linked outer membrane protein</fullName>
    </submittedName>
</protein>
<accession>A0A3Q9IR37</accession>
<keyword evidence="4 7" id="KW-0812">Transmembrane</keyword>
<feature type="domain" description="Secretin/TonB short N-terminal" evidence="9">
    <location>
        <begin position="68"/>
        <end position="119"/>
    </location>
</feature>
<feature type="signal peptide" evidence="8">
    <location>
        <begin position="1"/>
        <end position="41"/>
    </location>
</feature>
<dbReference type="InterPro" id="IPR023997">
    <property type="entry name" value="TonB-dep_OMP_SusC/RagA_CS"/>
</dbReference>
<dbReference type="InterPro" id="IPR011662">
    <property type="entry name" value="Secretin/TonB_short_N"/>
</dbReference>
<evidence type="ECO:0000256" key="1">
    <source>
        <dbReference type="ARBA" id="ARBA00004571"/>
    </source>
</evidence>